<dbReference type="InterPro" id="IPR003594">
    <property type="entry name" value="HATPase_dom"/>
</dbReference>
<feature type="transmembrane region" description="Helical" evidence="10">
    <location>
        <begin position="62"/>
        <end position="80"/>
    </location>
</feature>
<evidence type="ECO:0000313" key="15">
    <source>
        <dbReference type="Proteomes" id="UP000313849"/>
    </source>
</evidence>
<dbReference type="Proteomes" id="UP000313849">
    <property type="component" value="Unassembled WGS sequence"/>
</dbReference>
<evidence type="ECO:0000256" key="1">
    <source>
        <dbReference type="ARBA" id="ARBA00000085"/>
    </source>
</evidence>
<feature type="domain" description="Histidine kinase/HSP90-like ATPase" evidence="11">
    <location>
        <begin position="417"/>
        <end position="503"/>
    </location>
</feature>
<dbReference type="RefSeq" id="WP_139986693.1">
    <property type="nucleotide sequence ID" value="NZ_VENP01000022.1"/>
</dbReference>
<keyword evidence="10" id="KW-0812">Transmembrane</keyword>
<dbReference type="InterPro" id="IPR011712">
    <property type="entry name" value="Sig_transdc_His_kin_sub3_dim/P"/>
</dbReference>
<dbReference type="PANTHER" id="PTHR24421">
    <property type="entry name" value="NITRATE/NITRITE SENSOR PROTEIN NARX-RELATED"/>
    <property type="match status" value="1"/>
</dbReference>
<evidence type="ECO:0000259" key="12">
    <source>
        <dbReference type="Pfam" id="PF07730"/>
    </source>
</evidence>
<feature type="domain" description="Signal transduction histidine kinase subgroup 3 dimerisation and phosphoacceptor" evidence="12">
    <location>
        <begin position="270"/>
        <end position="335"/>
    </location>
</feature>
<evidence type="ECO:0000256" key="5">
    <source>
        <dbReference type="ARBA" id="ARBA00022741"/>
    </source>
</evidence>
<evidence type="ECO:0000313" key="14">
    <source>
        <dbReference type="EMBL" id="TNU74760.1"/>
    </source>
</evidence>
<feature type="transmembrane region" description="Helical" evidence="10">
    <location>
        <begin position="100"/>
        <end position="119"/>
    </location>
</feature>
<keyword evidence="3" id="KW-0597">Phosphoprotein</keyword>
<evidence type="ECO:0000256" key="6">
    <source>
        <dbReference type="ARBA" id="ARBA00022777"/>
    </source>
</evidence>
<sequence length="527" mass="54893">MNRPATDRPGPSGPARGVPGAGGHHGRSSGTGFAPRTTASDATLAVRRLGPVRLWAARHPRAVDVLVMAGYAVPALLQVTMSAPTTGPLLGPAQGTWSDLVLLVVAVVVLVGTTAALWWRRTRPEVALAACLVLAVVGMLVLGTSLGGDVAVAFAIYAVAANRGPRRGWTSFAVATLLIAGASAATVPLDVLVAESTPQDVATADEAPIPASPWEARIVVGSLVALLNLTALTIGNGVYNRRRHEQGIVDRLNQLALERDQREQLAVADERARIARELHDVVAHSLTVMVTLAEGAARVAPRDAERAAAVMREVATTGRTALADTRRVVGVLRADRLTGEPRSLLDLREEDAPGSDAADAEALDGRAGVAERDGAPLEPAPTRGLEDLVAQFRSAGLAVTLTRTGPDLPQDSALRLTVYRLVQEALTNVLRYAPLATSITVEVERTPDDVRLSVANTAGPGPQRPVPGSGRGLIGMRERVAVLGGTLDVGAAPGGWRVRAVLPWRDDGDGDGDRVDGSAGAPGRIEP</sequence>
<keyword evidence="4" id="KW-0808">Transferase</keyword>
<feature type="compositionally biased region" description="Acidic residues" evidence="9">
    <location>
        <begin position="352"/>
        <end position="362"/>
    </location>
</feature>
<accession>A0A5C5BDL5</accession>
<dbReference type="Pfam" id="PF07730">
    <property type="entry name" value="HisKA_3"/>
    <property type="match status" value="1"/>
</dbReference>
<dbReference type="GO" id="GO:0016020">
    <property type="term" value="C:membrane"/>
    <property type="evidence" value="ECO:0007669"/>
    <property type="project" value="InterPro"/>
</dbReference>
<dbReference type="CDD" id="cd16917">
    <property type="entry name" value="HATPase_UhpB-NarQ-NarX-like"/>
    <property type="match status" value="1"/>
</dbReference>
<dbReference type="GO" id="GO:0005524">
    <property type="term" value="F:ATP binding"/>
    <property type="evidence" value="ECO:0007669"/>
    <property type="project" value="UniProtKB-KW"/>
</dbReference>
<feature type="transmembrane region" description="Helical" evidence="10">
    <location>
        <begin position="126"/>
        <end position="159"/>
    </location>
</feature>
<protein>
    <recommendedName>
        <fullName evidence="2">histidine kinase</fullName>
        <ecNumber evidence="2">2.7.13.3</ecNumber>
    </recommendedName>
</protein>
<evidence type="ECO:0000256" key="2">
    <source>
        <dbReference type="ARBA" id="ARBA00012438"/>
    </source>
</evidence>
<dbReference type="SUPFAM" id="SSF55874">
    <property type="entry name" value="ATPase domain of HSP90 chaperone/DNA topoisomerase II/histidine kinase"/>
    <property type="match status" value="1"/>
</dbReference>
<evidence type="ECO:0000259" key="13">
    <source>
        <dbReference type="Pfam" id="PF23539"/>
    </source>
</evidence>
<evidence type="ECO:0000256" key="9">
    <source>
        <dbReference type="SAM" id="MobiDB-lite"/>
    </source>
</evidence>
<keyword evidence="10" id="KW-1133">Transmembrane helix</keyword>
<feature type="region of interest" description="Disordered" evidence="9">
    <location>
        <begin position="1"/>
        <end position="37"/>
    </location>
</feature>
<feature type="region of interest" description="Disordered" evidence="9">
    <location>
        <begin position="503"/>
        <end position="527"/>
    </location>
</feature>
<comment type="caution">
    <text evidence="14">The sequence shown here is derived from an EMBL/GenBank/DDBJ whole genome shotgun (WGS) entry which is preliminary data.</text>
</comment>
<feature type="region of interest" description="Disordered" evidence="9">
    <location>
        <begin position="350"/>
        <end position="382"/>
    </location>
</feature>
<proteinExistence type="predicted"/>
<dbReference type="InterPro" id="IPR050482">
    <property type="entry name" value="Sensor_HK_TwoCompSys"/>
</dbReference>
<keyword evidence="5" id="KW-0547">Nucleotide-binding</keyword>
<keyword evidence="7" id="KW-0067">ATP-binding</keyword>
<keyword evidence="10" id="KW-0472">Membrane</keyword>
<reference evidence="14 15" key="1">
    <citation type="submission" date="2019-06" db="EMBL/GenBank/DDBJ databases">
        <title>Draft genome sequence of Miniimonas arenae KCTC 19750T isolated from sea sand.</title>
        <authorList>
            <person name="Park S.-J."/>
        </authorList>
    </citation>
    <scope>NUCLEOTIDE SEQUENCE [LARGE SCALE GENOMIC DNA]</scope>
    <source>
        <strain evidence="14 15">KCTC 19750</strain>
    </source>
</reference>
<dbReference type="Gene3D" id="3.30.565.10">
    <property type="entry name" value="Histidine kinase-like ATPase, C-terminal domain"/>
    <property type="match status" value="1"/>
</dbReference>
<evidence type="ECO:0000256" key="3">
    <source>
        <dbReference type="ARBA" id="ARBA00022553"/>
    </source>
</evidence>
<dbReference type="InterPro" id="IPR036890">
    <property type="entry name" value="HATPase_C_sf"/>
</dbReference>
<dbReference type="Pfam" id="PF02518">
    <property type="entry name" value="HATPase_c"/>
    <property type="match status" value="1"/>
</dbReference>
<evidence type="ECO:0000259" key="11">
    <source>
        <dbReference type="Pfam" id="PF02518"/>
    </source>
</evidence>
<organism evidence="14 15">
    <name type="scientific">Miniimonas arenae</name>
    <dbReference type="NCBI Taxonomy" id="676201"/>
    <lineage>
        <taxon>Bacteria</taxon>
        <taxon>Bacillati</taxon>
        <taxon>Actinomycetota</taxon>
        <taxon>Actinomycetes</taxon>
        <taxon>Micrococcales</taxon>
        <taxon>Beutenbergiaceae</taxon>
        <taxon>Miniimonas</taxon>
    </lineage>
</organism>
<feature type="compositionally biased region" description="Basic and acidic residues" evidence="9">
    <location>
        <begin position="504"/>
        <end position="516"/>
    </location>
</feature>
<dbReference type="AlphaFoldDB" id="A0A5C5BDL5"/>
<dbReference type="OrthoDB" id="227596at2"/>
<keyword evidence="15" id="KW-1185">Reference proteome</keyword>
<dbReference type="GO" id="GO:0000155">
    <property type="term" value="F:phosphorelay sensor kinase activity"/>
    <property type="evidence" value="ECO:0007669"/>
    <property type="project" value="InterPro"/>
</dbReference>
<dbReference type="InterPro" id="IPR055558">
    <property type="entry name" value="DUF7134"/>
</dbReference>
<feature type="domain" description="DUF7134" evidence="13">
    <location>
        <begin position="54"/>
        <end position="189"/>
    </location>
</feature>
<evidence type="ECO:0000256" key="4">
    <source>
        <dbReference type="ARBA" id="ARBA00022679"/>
    </source>
</evidence>
<dbReference type="Pfam" id="PF23539">
    <property type="entry name" value="DUF7134"/>
    <property type="match status" value="1"/>
</dbReference>
<evidence type="ECO:0000256" key="8">
    <source>
        <dbReference type="ARBA" id="ARBA00023012"/>
    </source>
</evidence>
<keyword evidence="6 14" id="KW-0418">Kinase</keyword>
<keyword evidence="8" id="KW-0902">Two-component regulatory system</keyword>
<dbReference type="Gene3D" id="1.20.5.1930">
    <property type="match status" value="1"/>
</dbReference>
<dbReference type="PANTHER" id="PTHR24421:SF10">
    <property type="entry name" value="NITRATE_NITRITE SENSOR PROTEIN NARQ"/>
    <property type="match status" value="1"/>
</dbReference>
<dbReference type="EC" id="2.7.13.3" evidence="2"/>
<dbReference type="GO" id="GO:0046983">
    <property type="term" value="F:protein dimerization activity"/>
    <property type="evidence" value="ECO:0007669"/>
    <property type="project" value="InterPro"/>
</dbReference>
<name>A0A5C5BDL5_9MICO</name>
<evidence type="ECO:0000256" key="10">
    <source>
        <dbReference type="SAM" id="Phobius"/>
    </source>
</evidence>
<dbReference type="EMBL" id="VENP01000022">
    <property type="protein sequence ID" value="TNU74760.1"/>
    <property type="molecule type" value="Genomic_DNA"/>
</dbReference>
<gene>
    <name evidence="14" type="ORF">FH969_07480</name>
</gene>
<comment type="catalytic activity">
    <reaction evidence="1">
        <text>ATP + protein L-histidine = ADP + protein N-phospho-L-histidine.</text>
        <dbReference type="EC" id="2.7.13.3"/>
    </reaction>
</comment>
<evidence type="ECO:0000256" key="7">
    <source>
        <dbReference type="ARBA" id="ARBA00022840"/>
    </source>
</evidence>